<dbReference type="AlphaFoldDB" id="A0A1S9RDZ1"/>
<evidence type="ECO:0000313" key="2">
    <source>
        <dbReference type="Proteomes" id="UP000190744"/>
    </source>
</evidence>
<sequence>MSAKEFLADVEGGVVPVDCHEKVLRIAFIYMDEGLWLGNGVFDVVEKLHARGWSFAEGELRFNRTLDIFYLAQLAAAIYRSSDQLEGDFPSLDDFQSFYTTHHALLHSSVWRSYYSVAFLTQRATARFYRLPDLQDLSDSDSPLGLPRQRPPAYATKLPRWAHSVARTRRRQPSLPLVTFTGLALSTLQTTIERLRTAHTSVPPYSETQARFWLEYIGLGSLGRSDLAKADSREAWEPYHFGILVAQGAYDVYAWEAKYSAQLWEASAERREVAQPDVDGVWKSEVTWCGWPDGGVGSQAWCRGWEGEVGSEEEVEFLAAVAAEETVGVKAEVGELDFALRSHMLLGVMRAAVGRGRERDVFLAELETGMGRGAICEDMGRCVACYRGGEGGGATADLGGEWAALCKVEAFTGFEGVQFCVGSEEVGVAGMRLSTVLSLRRHGSLWETSVIDHEHQDLNS</sequence>
<evidence type="ECO:0000313" key="1">
    <source>
        <dbReference type="EMBL" id="OOQ83635.1"/>
    </source>
</evidence>
<accession>A0A1S9RDZ1</accession>
<dbReference type="Proteomes" id="UP000190744">
    <property type="component" value="Unassembled WGS sequence"/>
</dbReference>
<organism evidence="1 2">
    <name type="scientific">Penicillium brasilianum</name>
    <dbReference type="NCBI Taxonomy" id="104259"/>
    <lineage>
        <taxon>Eukaryota</taxon>
        <taxon>Fungi</taxon>
        <taxon>Dikarya</taxon>
        <taxon>Ascomycota</taxon>
        <taxon>Pezizomycotina</taxon>
        <taxon>Eurotiomycetes</taxon>
        <taxon>Eurotiomycetidae</taxon>
        <taxon>Eurotiales</taxon>
        <taxon>Aspergillaceae</taxon>
        <taxon>Penicillium</taxon>
    </lineage>
</organism>
<comment type="caution">
    <text evidence="1">The sequence shown here is derived from an EMBL/GenBank/DDBJ whole genome shotgun (WGS) entry which is preliminary data.</text>
</comment>
<reference evidence="2" key="1">
    <citation type="submission" date="2015-09" db="EMBL/GenBank/DDBJ databases">
        <authorList>
            <person name="Fill T.P."/>
            <person name="Baretta J.F."/>
            <person name="de Almeida L.G."/>
            <person name="Rocha M."/>
            <person name="de Souza D.H."/>
            <person name="Malavazi I."/>
            <person name="Cerdeira L.T."/>
            <person name="Hong H."/>
            <person name="Samborskyy M."/>
            <person name="de Vasconcelos A.T."/>
            <person name="Leadlay P."/>
            <person name="Rodrigues-Filho E."/>
        </authorList>
    </citation>
    <scope>NUCLEOTIDE SEQUENCE [LARGE SCALE GENOMIC DNA]</scope>
    <source>
        <strain evidence="2">LaBioMMi 136</strain>
    </source>
</reference>
<protein>
    <submittedName>
        <fullName evidence="1">Rta1 domain protein</fullName>
    </submittedName>
</protein>
<proteinExistence type="predicted"/>
<gene>
    <name evidence="1" type="ORF">PEBR_35815</name>
</gene>
<dbReference type="EMBL" id="LJBN01000194">
    <property type="protein sequence ID" value="OOQ83635.1"/>
    <property type="molecule type" value="Genomic_DNA"/>
</dbReference>
<name>A0A1S9RDZ1_PENBI</name>